<evidence type="ECO:0000256" key="8">
    <source>
        <dbReference type="RuleBase" id="RU365074"/>
    </source>
</evidence>
<evidence type="ECO:0000256" key="2">
    <source>
        <dbReference type="ARBA" id="ARBA00006301"/>
    </source>
</evidence>
<dbReference type="PANTHER" id="PTHR12787">
    <property type="entry name" value="RIBOSOMAL RNA-PROCESSING PROTEIN 8"/>
    <property type="match status" value="1"/>
</dbReference>
<comment type="subcellular location">
    <subcellularLocation>
        <location evidence="1 8">Nucleus</location>
        <location evidence="1 8">Nucleolus</location>
    </subcellularLocation>
</comment>
<evidence type="ECO:0000313" key="10">
    <source>
        <dbReference type="EMBL" id="KAG0149454.1"/>
    </source>
</evidence>
<evidence type="ECO:0000313" key="11">
    <source>
        <dbReference type="Proteomes" id="UP000886653"/>
    </source>
</evidence>
<dbReference type="InterPro" id="IPR042036">
    <property type="entry name" value="RRP8_N"/>
</dbReference>
<dbReference type="EC" id="2.1.1.-" evidence="8"/>
<sequence>MPSNSSNHTGFLFETPGWSLIPSSTVARPRNKPKKNRKPKKSKAHPSPSDSPTNQASKSPELAVPSTRPEPQKTNPGNSSAHSIVQNLLSSSLSGSRFRVLNETLYTSTGPEAAQLFSNELPSTDPNPNFVAYHQGFRKQTKHWPQNPVNVIATALRTEYGDRDGRETVMVADLGCGEAPLAKIFPVFRVMGYDLVADREGWVVAAECSTKVPLPGCQADSVQNAAMDVVVCCLSLMGTNWVGIILEARRILKHGGQLKIAEVTSRFVDVEKFIDFIKLIGFSTPTQDNSNTHFILFNFKKIVRSNPTQLKMNRLYDEPNELKHLILRGEKLLKPCIYKRR</sequence>
<proteinExistence type="inferred from homology"/>
<keyword evidence="7 8" id="KW-0539">Nucleus</keyword>
<keyword evidence="6 8" id="KW-0949">S-adenosyl-L-methionine</keyword>
<feature type="compositionally biased region" description="Polar residues" evidence="9">
    <location>
        <begin position="72"/>
        <end position="82"/>
    </location>
</feature>
<evidence type="ECO:0000256" key="3">
    <source>
        <dbReference type="ARBA" id="ARBA00022552"/>
    </source>
</evidence>
<dbReference type="GO" id="GO:0016433">
    <property type="term" value="F:rRNA (adenine) methyltransferase activity"/>
    <property type="evidence" value="ECO:0007669"/>
    <property type="project" value="TreeGrafter"/>
</dbReference>
<dbReference type="InterPro" id="IPR029063">
    <property type="entry name" value="SAM-dependent_MTases_sf"/>
</dbReference>
<comment type="function">
    <text evidence="8">S-adenosyl-L-methionine-dependent methyltransferase that specifically methylates the N(1) position of adenine in helix 25.1 in 25S rRNA. Required both for ribosomal 40S and 60S subunits biogenesis. Required for efficient pre-rRNA cleavage at site A2.</text>
</comment>
<evidence type="ECO:0000256" key="4">
    <source>
        <dbReference type="ARBA" id="ARBA00022603"/>
    </source>
</evidence>
<evidence type="ECO:0000256" key="1">
    <source>
        <dbReference type="ARBA" id="ARBA00004604"/>
    </source>
</evidence>
<dbReference type="OrthoDB" id="10258825at2759"/>
<comment type="caution">
    <text evidence="10">The sequence shown here is derived from an EMBL/GenBank/DDBJ whole genome shotgun (WGS) entry which is preliminary data.</text>
</comment>
<keyword evidence="11" id="KW-1185">Reference proteome</keyword>
<dbReference type="InterPro" id="IPR007823">
    <property type="entry name" value="RRP8"/>
</dbReference>
<dbReference type="Gene3D" id="3.40.50.150">
    <property type="entry name" value="Vaccinia Virus protein VP39"/>
    <property type="match status" value="1"/>
</dbReference>
<keyword evidence="4 8" id="KW-0489">Methyltransferase</keyword>
<evidence type="ECO:0000256" key="5">
    <source>
        <dbReference type="ARBA" id="ARBA00022679"/>
    </source>
</evidence>
<organism evidence="10 11">
    <name type="scientific">Cronartium quercuum f. sp. fusiforme G11</name>
    <dbReference type="NCBI Taxonomy" id="708437"/>
    <lineage>
        <taxon>Eukaryota</taxon>
        <taxon>Fungi</taxon>
        <taxon>Dikarya</taxon>
        <taxon>Basidiomycota</taxon>
        <taxon>Pucciniomycotina</taxon>
        <taxon>Pucciniomycetes</taxon>
        <taxon>Pucciniales</taxon>
        <taxon>Coleosporiaceae</taxon>
        <taxon>Cronartium</taxon>
    </lineage>
</organism>
<gene>
    <name evidence="10" type="ORF">CROQUDRAFT_59217</name>
</gene>
<name>A0A9P6TF19_9BASI</name>
<dbReference type="GO" id="GO:0005730">
    <property type="term" value="C:nucleolus"/>
    <property type="evidence" value="ECO:0007669"/>
    <property type="project" value="UniProtKB-SubCell"/>
</dbReference>
<keyword evidence="5 8" id="KW-0808">Transferase</keyword>
<evidence type="ECO:0000256" key="7">
    <source>
        <dbReference type="ARBA" id="ARBA00023242"/>
    </source>
</evidence>
<dbReference type="EMBL" id="MU167227">
    <property type="protein sequence ID" value="KAG0149454.1"/>
    <property type="molecule type" value="Genomic_DNA"/>
</dbReference>
<dbReference type="Gene3D" id="1.10.10.2150">
    <property type="entry name" value="Ribosomal RNA-processing protein 8, N-terminal domain"/>
    <property type="match status" value="1"/>
</dbReference>
<accession>A0A9P6TF19</accession>
<dbReference type="Proteomes" id="UP000886653">
    <property type="component" value="Unassembled WGS sequence"/>
</dbReference>
<dbReference type="PANTHER" id="PTHR12787:SF0">
    <property type="entry name" value="RIBOSOMAL RNA-PROCESSING PROTEIN 8"/>
    <property type="match status" value="1"/>
</dbReference>
<dbReference type="SUPFAM" id="SSF53335">
    <property type="entry name" value="S-adenosyl-L-methionine-dependent methyltransferases"/>
    <property type="match status" value="1"/>
</dbReference>
<evidence type="ECO:0000256" key="9">
    <source>
        <dbReference type="SAM" id="MobiDB-lite"/>
    </source>
</evidence>
<evidence type="ECO:0000256" key="6">
    <source>
        <dbReference type="ARBA" id="ARBA00022691"/>
    </source>
</evidence>
<feature type="region of interest" description="Disordered" evidence="9">
    <location>
        <begin position="1"/>
        <end position="82"/>
    </location>
</feature>
<dbReference type="GO" id="GO:0042273">
    <property type="term" value="P:ribosomal large subunit biogenesis"/>
    <property type="evidence" value="ECO:0007669"/>
    <property type="project" value="TreeGrafter"/>
</dbReference>
<dbReference type="AlphaFoldDB" id="A0A9P6TF19"/>
<dbReference type="Pfam" id="PF05148">
    <property type="entry name" value="Methyltransf_8"/>
    <property type="match status" value="1"/>
</dbReference>
<comment type="similarity">
    <text evidence="2 8">Belongs to the methyltransferase superfamily. RRP8 family.</text>
</comment>
<protein>
    <recommendedName>
        <fullName evidence="8">Ribosomal RNA-processing protein 8</fullName>
        <ecNumber evidence="8">2.1.1.-</ecNumber>
    </recommendedName>
</protein>
<reference evidence="10" key="1">
    <citation type="submission" date="2013-11" db="EMBL/GenBank/DDBJ databases">
        <title>Genome sequence of the fusiform rust pathogen reveals effectors for host alternation and coevolution with pine.</title>
        <authorList>
            <consortium name="DOE Joint Genome Institute"/>
            <person name="Smith K."/>
            <person name="Pendleton A."/>
            <person name="Kubisiak T."/>
            <person name="Anderson C."/>
            <person name="Salamov A."/>
            <person name="Aerts A."/>
            <person name="Riley R."/>
            <person name="Clum A."/>
            <person name="Lindquist E."/>
            <person name="Ence D."/>
            <person name="Campbell M."/>
            <person name="Kronenberg Z."/>
            <person name="Feau N."/>
            <person name="Dhillon B."/>
            <person name="Hamelin R."/>
            <person name="Burleigh J."/>
            <person name="Smith J."/>
            <person name="Yandell M."/>
            <person name="Nelson C."/>
            <person name="Grigoriev I."/>
            <person name="Davis J."/>
        </authorList>
    </citation>
    <scope>NUCLEOTIDE SEQUENCE</scope>
    <source>
        <strain evidence="10">G11</strain>
    </source>
</reference>
<feature type="compositionally biased region" description="Basic residues" evidence="9">
    <location>
        <begin position="29"/>
        <end position="44"/>
    </location>
</feature>
<keyword evidence="3 8" id="KW-0698">rRNA processing</keyword>